<feature type="transmembrane region" description="Helical" evidence="5">
    <location>
        <begin position="122"/>
        <end position="139"/>
    </location>
</feature>
<dbReference type="GO" id="GO:0016020">
    <property type="term" value="C:membrane"/>
    <property type="evidence" value="ECO:0007669"/>
    <property type="project" value="UniProtKB-SubCell"/>
</dbReference>
<evidence type="ECO:0000256" key="4">
    <source>
        <dbReference type="ARBA" id="ARBA00023136"/>
    </source>
</evidence>
<feature type="transmembrane region" description="Helical" evidence="5">
    <location>
        <begin position="387"/>
        <end position="406"/>
    </location>
</feature>
<evidence type="ECO:0000256" key="1">
    <source>
        <dbReference type="ARBA" id="ARBA00004141"/>
    </source>
</evidence>
<name>A0A0M6XQ47_9RHOB</name>
<comment type="subcellular location">
    <subcellularLocation>
        <location evidence="1">Membrane</location>
        <topology evidence="1">Multi-pass membrane protein</topology>
    </subcellularLocation>
</comment>
<evidence type="ECO:0000256" key="2">
    <source>
        <dbReference type="ARBA" id="ARBA00022692"/>
    </source>
</evidence>
<feature type="transmembrane region" description="Helical" evidence="5">
    <location>
        <begin position="28"/>
        <end position="53"/>
    </location>
</feature>
<keyword evidence="8" id="KW-1185">Reference proteome</keyword>
<feature type="transmembrane region" description="Helical" evidence="5">
    <location>
        <begin position="231"/>
        <end position="250"/>
    </location>
</feature>
<dbReference type="OrthoDB" id="4391260at2"/>
<accession>A0A0M6XQ47</accession>
<evidence type="ECO:0000313" key="7">
    <source>
        <dbReference type="EMBL" id="CTQ32707.1"/>
    </source>
</evidence>
<dbReference type="InterPro" id="IPR051533">
    <property type="entry name" value="WaaL-like"/>
</dbReference>
<evidence type="ECO:0000256" key="5">
    <source>
        <dbReference type="SAM" id="Phobius"/>
    </source>
</evidence>
<reference evidence="7 8" key="1">
    <citation type="submission" date="2015-07" db="EMBL/GenBank/DDBJ databases">
        <authorList>
            <person name="Noorani M."/>
        </authorList>
    </citation>
    <scope>NUCLEOTIDE SEQUENCE [LARGE SCALE GENOMIC DNA]</scope>
    <source>
        <strain evidence="7 8">CECT 5088</strain>
    </source>
</reference>
<evidence type="ECO:0000313" key="8">
    <source>
        <dbReference type="Proteomes" id="UP000048908"/>
    </source>
</evidence>
<feature type="transmembrane region" description="Helical" evidence="5">
    <location>
        <begin position="65"/>
        <end position="86"/>
    </location>
</feature>
<dbReference type="GO" id="GO:0016874">
    <property type="term" value="F:ligase activity"/>
    <property type="evidence" value="ECO:0007669"/>
    <property type="project" value="UniProtKB-KW"/>
</dbReference>
<dbReference type="STRING" id="282197.SAMN04488517_101642"/>
<dbReference type="EMBL" id="CXPG01000014">
    <property type="protein sequence ID" value="CTQ32707.1"/>
    <property type="molecule type" value="Genomic_DNA"/>
</dbReference>
<evidence type="ECO:0000256" key="3">
    <source>
        <dbReference type="ARBA" id="ARBA00022989"/>
    </source>
</evidence>
<organism evidence="7 8">
    <name type="scientific">Jannaschia rubra</name>
    <dbReference type="NCBI Taxonomy" id="282197"/>
    <lineage>
        <taxon>Bacteria</taxon>
        <taxon>Pseudomonadati</taxon>
        <taxon>Pseudomonadota</taxon>
        <taxon>Alphaproteobacteria</taxon>
        <taxon>Rhodobacterales</taxon>
        <taxon>Roseobacteraceae</taxon>
        <taxon>Jannaschia</taxon>
    </lineage>
</organism>
<dbReference type="RefSeq" id="WP_055682142.1">
    <property type="nucleotide sequence ID" value="NZ_CXPG01000014.1"/>
</dbReference>
<dbReference type="Proteomes" id="UP000048908">
    <property type="component" value="Unassembled WGS sequence"/>
</dbReference>
<keyword evidence="2 5" id="KW-0812">Transmembrane</keyword>
<keyword evidence="4 5" id="KW-0472">Membrane</keyword>
<dbReference type="InterPro" id="IPR007016">
    <property type="entry name" value="O-antigen_ligase-rel_domated"/>
</dbReference>
<sequence>MYASHDGRPTGLQLRITPQRRDFIVLSLWFGVTFVQFPGDQLLLYPLAAYYALTIWRDQRAILPLVSRGWIVLVFPLWCLLSVAWAVEPVEALKHAVYLSLTMLICFQVASSLTPRQIMQSVLLATGVIGVINILYAFGPGEIDRGIFTQKNTMGKNMVVLWIAALATCLDPGAPRIWRLVAAGLAGIAAVMAVLSDSATAVLLVLASSMILLTGAVILRGGLFRASRLATAFFLLAALAGTAMVVLPTLTADPVAVVLDRFGKDTTLTGRTVLWDYAEDQIAEHPVLGVGAGGFWRYQASPLVRKIYFDFYKAPGDVFNFHNSYYEIAIHQGLVGLALAVMGTLWAVVILTRATVRLGTMPLIYFFTHMLVVLVRSFTEADFLRPFVIFHIIFWIGALAACHGMMRRDVASARET</sequence>
<keyword evidence="7" id="KW-0436">Ligase</keyword>
<feature type="transmembrane region" description="Helical" evidence="5">
    <location>
        <begin position="177"/>
        <end position="195"/>
    </location>
</feature>
<protein>
    <submittedName>
        <fullName evidence="7">Lipid A core-O-antigen ligase</fullName>
    </submittedName>
</protein>
<feature type="domain" description="O-antigen ligase-related" evidence="6">
    <location>
        <begin position="187"/>
        <end position="340"/>
    </location>
</feature>
<dbReference type="PANTHER" id="PTHR37422">
    <property type="entry name" value="TEICHURONIC ACID BIOSYNTHESIS PROTEIN TUAE"/>
    <property type="match status" value="1"/>
</dbReference>
<feature type="transmembrane region" description="Helical" evidence="5">
    <location>
        <begin position="328"/>
        <end position="351"/>
    </location>
</feature>
<feature type="transmembrane region" description="Helical" evidence="5">
    <location>
        <begin position="201"/>
        <end position="219"/>
    </location>
</feature>
<dbReference type="AlphaFoldDB" id="A0A0M6XQ47"/>
<gene>
    <name evidence="7" type="ORF">JAN5088_01479</name>
</gene>
<evidence type="ECO:0000259" key="6">
    <source>
        <dbReference type="Pfam" id="PF04932"/>
    </source>
</evidence>
<feature type="transmembrane region" description="Helical" evidence="5">
    <location>
        <begin position="358"/>
        <end position="375"/>
    </location>
</feature>
<dbReference type="Pfam" id="PF04932">
    <property type="entry name" value="Wzy_C"/>
    <property type="match status" value="1"/>
</dbReference>
<feature type="transmembrane region" description="Helical" evidence="5">
    <location>
        <begin position="92"/>
        <end position="110"/>
    </location>
</feature>
<keyword evidence="3 5" id="KW-1133">Transmembrane helix</keyword>
<dbReference type="PANTHER" id="PTHR37422:SF21">
    <property type="entry name" value="EXOQ-LIKE PROTEIN"/>
    <property type="match status" value="1"/>
</dbReference>
<proteinExistence type="predicted"/>
<feature type="transmembrane region" description="Helical" evidence="5">
    <location>
        <begin position="154"/>
        <end position="170"/>
    </location>
</feature>